<dbReference type="InterPro" id="IPR011993">
    <property type="entry name" value="PH-like_dom_sf"/>
</dbReference>
<sequence length="37" mass="4515">MKWKKYWFVLKKSSLYWYACPTAEKAEGYIKPNGFHD</sequence>
<dbReference type="SUPFAM" id="SSF50729">
    <property type="entry name" value="PH domain-like"/>
    <property type="match status" value="1"/>
</dbReference>
<dbReference type="EMBL" id="GBXM01106681">
    <property type="protein sequence ID" value="JAH01896.1"/>
    <property type="molecule type" value="Transcribed_RNA"/>
</dbReference>
<feature type="domain" description="PH" evidence="1">
    <location>
        <begin position="1"/>
        <end position="37"/>
    </location>
</feature>
<proteinExistence type="predicted"/>
<accession>A0A0E9PB59</accession>
<dbReference type="InterPro" id="IPR001849">
    <property type="entry name" value="PH_domain"/>
</dbReference>
<protein>
    <recommendedName>
        <fullName evidence="1">PH domain-containing protein</fullName>
    </recommendedName>
</protein>
<evidence type="ECO:0000313" key="2">
    <source>
        <dbReference type="EMBL" id="JAH01896.1"/>
    </source>
</evidence>
<evidence type="ECO:0000259" key="1">
    <source>
        <dbReference type="PROSITE" id="PS50003"/>
    </source>
</evidence>
<name>A0A0E9PB59_ANGAN</name>
<reference evidence="2" key="1">
    <citation type="submission" date="2014-11" db="EMBL/GenBank/DDBJ databases">
        <authorList>
            <person name="Amaro Gonzalez C."/>
        </authorList>
    </citation>
    <scope>NUCLEOTIDE SEQUENCE</scope>
</reference>
<dbReference type="AlphaFoldDB" id="A0A0E9PB59"/>
<organism evidence="2">
    <name type="scientific">Anguilla anguilla</name>
    <name type="common">European freshwater eel</name>
    <name type="synonym">Muraena anguilla</name>
    <dbReference type="NCBI Taxonomy" id="7936"/>
    <lineage>
        <taxon>Eukaryota</taxon>
        <taxon>Metazoa</taxon>
        <taxon>Chordata</taxon>
        <taxon>Craniata</taxon>
        <taxon>Vertebrata</taxon>
        <taxon>Euteleostomi</taxon>
        <taxon>Actinopterygii</taxon>
        <taxon>Neopterygii</taxon>
        <taxon>Teleostei</taxon>
        <taxon>Anguilliformes</taxon>
        <taxon>Anguillidae</taxon>
        <taxon>Anguilla</taxon>
    </lineage>
</organism>
<dbReference type="PROSITE" id="PS50003">
    <property type="entry name" value="PH_DOMAIN"/>
    <property type="match status" value="1"/>
</dbReference>
<dbReference type="Gene3D" id="2.30.29.30">
    <property type="entry name" value="Pleckstrin-homology domain (PH domain)/Phosphotyrosine-binding domain (PTB)"/>
    <property type="match status" value="1"/>
</dbReference>
<reference evidence="2" key="2">
    <citation type="journal article" date="2015" name="Fish Shellfish Immunol.">
        <title>Early steps in the European eel (Anguilla anguilla)-Vibrio vulnificus interaction in the gills: Role of the RtxA13 toxin.</title>
        <authorList>
            <person name="Callol A."/>
            <person name="Pajuelo D."/>
            <person name="Ebbesson L."/>
            <person name="Teles M."/>
            <person name="MacKenzie S."/>
            <person name="Amaro C."/>
        </authorList>
    </citation>
    <scope>NUCLEOTIDE SEQUENCE</scope>
</reference>